<name>A0A645C5S7_9ZZZZ</name>
<organism evidence="1">
    <name type="scientific">bioreactor metagenome</name>
    <dbReference type="NCBI Taxonomy" id="1076179"/>
    <lineage>
        <taxon>unclassified sequences</taxon>
        <taxon>metagenomes</taxon>
        <taxon>ecological metagenomes</taxon>
    </lineage>
</organism>
<gene>
    <name evidence="1" type="ORF">SDC9_120122</name>
</gene>
<reference evidence="1" key="1">
    <citation type="submission" date="2019-08" db="EMBL/GenBank/DDBJ databases">
        <authorList>
            <person name="Kucharzyk K."/>
            <person name="Murdoch R.W."/>
            <person name="Higgins S."/>
            <person name="Loffler F."/>
        </authorList>
    </citation>
    <scope>NUCLEOTIDE SEQUENCE</scope>
</reference>
<sequence length="338" mass="40038">MNTKNAVIREKRKKVSQLIQRWLFSNEQFLNIITIPCASTDIFIYSILEYMNKGKSILYISNEDEEYVDILEKIKKNSSFRGYSYLRRGDIKLKSKFIIVKAANALEIMRDFDLVIFDDTRAFPHHTSYEIIDIMARMSKDEGKFIYCGVESIFKGKREIIIPVSEWPHPIVEPRTITTKINLEEDIPYIIYDYLKWSLYEDRKVVIYIPDLEKGLKVASYIRFYCKKLNKSVLCSWEEGKEKSFLKFAKVKSAVLITYTFENIPTYFVNANLMVFFADYKLYDYKKLFHFCGVINSYESNFKEVIYVSNEETEDMDKAKELARSFNKEAWDMGFLSY</sequence>
<comment type="caution">
    <text evidence="1">The sequence shown here is derived from an EMBL/GenBank/DDBJ whole genome shotgun (WGS) entry which is preliminary data.</text>
</comment>
<proteinExistence type="predicted"/>
<evidence type="ECO:0000313" key="1">
    <source>
        <dbReference type="EMBL" id="MPM73146.1"/>
    </source>
</evidence>
<dbReference type="AlphaFoldDB" id="A0A645C5S7"/>
<accession>A0A645C5S7</accession>
<protein>
    <submittedName>
        <fullName evidence="1">Uncharacterized protein</fullName>
    </submittedName>
</protein>
<dbReference type="EMBL" id="VSSQ01025179">
    <property type="protein sequence ID" value="MPM73146.1"/>
    <property type="molecule type" value="Genomic_DNA"/>
</dbReference>